<evidence type="ECO:0000313" key="1">
    <source>
        <dbReference type="EMBL" id="SFG62041.1"/>
    </source>
</evidence>
<dbReference type="Proteomes" id="UP000199666">
    <property type="component" value="Unassembled WGS sequence"/>
</dbReference>
<organism evidence="1 2">
    <name type="scientific">Pedobacter insulae</name>
    <dbReference type="NCBI Taxonomy" id="414048"/>
    <lineage>
        <taxon>Bacteria</taxon>
        <taxon>Pseudomonadati</taxon>
        <taxon>Bacteroidota</taxon>
        <taxon>Sphingobacteriia</taxon>
        <taxon>Sphingobacteriales</taxon>
        <taxon>Sphingobacteriaceae</taxon>
        <taxon>Pedobacter</taxon>
    </lineage>
</organism>
<protein>
    <submittedName>
        <fullName evidence="1">Uncharacterized protein</fullName>
    </submittedName>
</protein>
<dbReference type="OrthoDB" id="771867at2"/>
<name>A0A1I2TI76_9SPHI</name>
<reference evidence="1 2" key="1">
    <citation type="submission" date="2016-10" db="EMBL/GenBank/DDBJ databases">
        <authorList>
            <person name="de Groot N.N."/>
        </authorList>
    </citation>
    <scope>NUCLEOTIDE SEQUENCE [LARGE SCALE GENOMIC DNA]</scope>
    <source>
        <strain evidence="1 2">DSM 18684</strain>
    </source>
</reference>
<gene>
    <name evidence="1" type="ORF">SAMN04489864_101292</name>
</gene>
<sequence>MQVTLEINGEKAFSILDVLKSIKGVKIKSVEPEAQSEEAYLLKLKDAVEEVNQAKAGKVKLKTFDDLLSEI</sequence>
<proteinExistence type="predicted"/>
<dbReference type="EMBL" id="FOPP01000001">
    <property type="protein sequence ID" value="SFG62041.1"/>
    <property type="molecule type" value="Genomic_DNA"/>
</dbReference>
<evidence type="ECO:0000313" key="2">
    <source>
        <dbReference type="Proteomes" id="UP000199666"/>
    </source>
</evidence>
<dbReference type="RefSeq" id="WP_090991772.1">
    <property type="nucleotide sequence ID" value="NZ_FOPP01000001.1"/>
</dbReference>
<accession>A0A1I2TI76</accession>
<dbReference type="AlphaFoldDB" id="A0A1I2TI76"/>
<keyword evidence="2" id="KW-1185">Reference proteome</keyword>